<name>A0A848N4Z8_9FLAO</name>
<gene>
    <name evidence="1" type="ORF">HIO71_06395</name>
</gene>
<sequence length="209" mass="23848">MSPCEKLQKVGKNDVTKNAMKNLKTKTGDNKEHAYLLWESNNQINDDLYFQSLPNQPGIAFTFDPGDKFVAFIHSHYDDPKLLSTFSFDDFLTIISLKQYGAIKDENSFVMGVTTGSNIQYYMMIDNPTKFNSFVNNMISNEAYSQTIYRFYNTAIESTNSSQKNENNLVSFLEMNNIGIKLFKGDPQMENWQALERSSDGTIVAKNCN</sequence>
<proteinExistence type="predicted"/>
<dbReference type="AlphaFoldDB" id="A0A848N4Z8"/>
<dbReference type="RefSeq" id="WP_169320788.1">
    <property type="nucleotide sequence ID" value="NZ_JABCJF010000002.1"/>
</dbReference>
<protein>
    <submittedName>
        <fullName evidence="1">Uncharacterized protein</fullName>
    </submittedName>
</protein>
<comment type="caution">
    <text evidence="1">The sequence shown here is derived from an EMBL/GenBank/DDBJ whole genome shotgun (WGS) entry which is preliminary data.</text>
</comment>
<reference evidence="1 2" key="1">
    <citation type="submission" date="2020-04" db="EMBL/GenBank/DDBJ databases">
        <title>Genome analysis and antimicrobial resistance characteristics of Chryseobacterium aquaticum isolated from farmed salmonids.</title>
        <authorList>
            <person name="Saticioglu I.B."/>
            <person name="Duman M."/>
            <person name="Altun S."/>
        </authorList>
    </citation>
    <scope>NUCLEOTIDE SEQUENCE [LARGE SCALE GENOMIC DNA]</scope>
    <source>
        <strain evidence="1 2">C-174</strain>
    </source>
</reference>
<evidence type="ECO:0000313" key="1">
    <source>
        <dbReference type="EMBL" id="NMR33838.1"/>
    </source>
</evidence>
<organism evidence="1 2">
    <name type="scientific">Chryseobacterium aquaticum</name>
    <dbReference type="NCBI Taxonomy" id="452084"/>
    <lineage>
        <taxon>Bacteria</taxon>
        <taxon>Pseudomonadati</taxon>
        <taxon>Bacteroidota</taxon>
        <taxon>Flavobacteriia</taxon>
        <taxon>Flavobacteriales</taxon>
        <taxon>Weeksellaceae</taxon>
        <taxon>Chryseobacterium group</taxon>
        <taxon>Chryseobacterium</taxon>
    </lineage>
</organism>
<dbReference type="Proteomes" id="UP000548067">
    <property type="component" value="Unassembled WGS sequence"/>
</dbReference>
<dbReference type="EMBL" id="JABCJF010000002">
    <property type="protein sequence ID" value="NMR33838.1"/>
    <property type="molecule type" value="Genomic_DNA"/>
</dbReference>
<evidence type="ECO:0000313" key="2">
    <source>
        <dbReference type="Proteomes" id="UP000548067"/>
    </source>
</evidence>
<accession>A0A848N4Z8</accession>